<comment type="caution">
    <text evidence="1">The sequence shown here is derived from an EMBL/GenBank/DDBJ whole genome shotgun (WGS) entry which is preliminary data.</text>
</comment>
<dbReference type="AlphaFoldDB" id="A0A2H0BYU5"/>
<sequence>MKDNPEHLEEAFEEVCKTLMDVFVKKHKDYGKDNILEMGELGVAFRETEKVSRLKHLLRENREPQYESMEENWIDVAVYAVIAIMLRRGWFEKLELDKELES</sequence>
<evidence type="ECO:0000313" key="1">
    <source>
        <dbReference type="EMBL" id="PIP62118.1"/>
    </source>
</evidence>
<accession>A0A2H0BYU5</accession>
<organism evidence="1 2">
    <name type="scientific">Candidatus Roizmanbacteria bacterium CG22_combo_CG10-13_8_21_14_all_38_20</name>
    <dbReference type="NCBI Taxonomy" id="1974862"/>
    <lineage>
        <taxon>Bacteria</taxon>
        <taxon>Candidatus Roizmaniibacteriota</taxon>
    </lineage>
</organism>
<evidence type="ECO:0008006" key="3">
    <source>
        <dbReference type="Google" id="ProtNLM"/>
    </source>
</evidence>
<gene>
    <name evidence="1" type="ORF">COW99_00330</name>
</gene>
<name>A0A2H0BYU5_9BACT</name>
<reference evidence="1 2" key="1">
    <citation type="submission" date="2017-09" db="EMBL/GenBank/DDBJ databases">
        <title>Depth-based differentiation of microbial function through sediment-hosted aquifers and enrichment of novel symbionts in the deep terrestrial subsurface.</title>
        <authorList>
            <person name="Probst A.J."/>
            <person name="Ladd B."/>
            <person name="Jarett J.K."/>
            <person name="Geller-Mcgrath D.E."/>
            <person name="Sieber C.M."/>
            <person name="Emerson J.B."/>
            <person name="Anantharaman K."/>
            <person name="Thomas B.C."/>
            <person name="Malmstrom R."/>
            <person name="Stieglmeier M."/>
            <person name="Klingl A."/>
            <person name="Woyke T."/>
            <person name="Ryan C.M."/>
            <person name="Banfield J.F."/>
        </authorList>
    </citation>
    <scope>NUCLEOTIDE SEQUENCE [LARGE SCALE GENOMIC DNA]</scope>
    <source>
        <strain evidence="1">CG22_combo_CG10-13_8_21_14_all_38_20</strain>
    </source>
</reference>
<protein>
    <recommendedName>
        <fullName evidence="3">Nucleotide modification associated domain-containing protein</fullName>
    </recommendedName>
</protein>
<dbReference type="EMBL" id="PCTA01000003">
    <property type="protein sequence ID" value="PIP62118.1"/>
    <property type="molecule type" value="Genomic_DNA"/>
</dbReference>
<evidence type="ECO:0000313" key="2">
    <source>
        <dbReference type="Proteomes" id="UP000231246"/>
    </source>
</evidence>
<dbReference type="Proteomes" id="UP000231246">
    <property type="component" value="Unassembled WGS sequence"/>
</dbReference>
<proteinExistence type="predicted"/>